<feature type="transmembrane region" description="Helical" evidence="1">
    <location>
        <begin position="32"/>
        <end position="49"/>
    </location>
</feature>
<reference evidence="2 3" key="1">
    <citation type="submission" date="2023-11" db="EMBL/GenBank/DDBJ databases">
        <title>Arctic aerobic anoxygenic photoheterotroph Sediminicoccus rosea KRV36 adapts its photosynthesis to long days of polar summer.</title>
        <authorList>
            <person name="Tomasch J."/>
            <person name="Kopejtka K."/>
            <person name="Bily T."/>
            <person name="Gardiner A.T."/>
            <person name="Gardian Z."/>
            <person name="Shivaramu S."/>
            <person name="Koblizek M."/>
            <person name="Engelhardt F."/>
            <person name="Kaftan D."/>
        </authorList>
    </citation>
    <scope>NUCLEOTIDE SEQUENCE [LARGE SCALE GENOMIC DNA]</scope>
    <source>
        <strain evidence="2 3">R-30</strain>
    </source>
</reference>
<dbReference type="EMBL" id="CP137852">
    <property type="protein sequence ID" value="WPB86582.1"/>
    <property type="molecule type" value="Genomic_DNA"/>
</dbReference>
<evidence type="ECO:0000313" key="3">
    <source>
        <dbReference type="Proteomes" id="UP001305521"/>
    </source>
</evidence>
<accession>A0ABZ0PLR0</accession>
<dbReference type="Proteomes" id="UP001305521">
    <property type="component" value="Chromosome"/>
</dbReference>
<organism evidence="2 3">
    <name type="scientific">Sediminicoccus rosea</name>
    <dbReference type="NCBI Taxonomy" id="1225128"/>
    <lineage>
        <taxon>Bacteria</taxon>
        <taxon>Pseudomonadati</taxon>
        <taxon>Pseudomonadota</taxon>
        <taxon>Alphaproteobacteria</taxon>
        <taxon>Acetobacterales</taxon>
        <taxon>Roseomonadaceae</taxon>
        <taxon>Sediminicoccus</taxon>
    </lineage>
</organism>
<gene>
    <name evidence="2" type="ORF">R9Z33_06810</name>
</gene>
<dbReference type="RefSeq" id="WP_318650553.1">
    <property type="nucleotide sequence ID" value="NZ_CP137852.1"/>
</dbReference>
<evidence type="ECO:0000313" key="2">
    <source>
        <dbReference type="EMBL" id="WPB86582.1"/>
    </source>
</evidence>
<keyword evidence="3" id="KW-1185">Reference proteome</keyword>
<protein>
    <submittedName>
        <fullName evidence="2">Uncharacterized protein</fullName>
    </submittedName>
</protein>
<keyword evidence="1" id="KW-0472">Membrane</keyword>
<name>A0ABZ0PLR0_9PROT</name>
<keyword evidence="1" id="KW-0812">Transmembrane</keyword>
<evidence type="ECO:0000256" key="1">
    <source>
        <dbReference type="SAM" id="Phobius"/>
    </source>
</evidence>
<sequence length="50" mass="5557">MSPVALFLLPGNLVSDALHIEAEDSRVMTRTLVNMLFWNLCAVLVVLPFV</sequence>
<keyword evidence="1" id="KW-1133">Transmembrane helix</keyword>
<proteinExistence type="predicted"/>